<dbReference type="EMBL" id="ML208581">
    <property type="protein sequence ID" value="TFK62441.1"/>
    <property type="molecule type" value="Genomic_DNA"/>
</dbReference>
<sequence>MDFQVVNKKNTHNYSGAASVTQGNTTNSTWDSSSGKQVDNSRNSNTYNGGDHFSGGAVNGNVTGQKVEIHNILHRGAPSPEQKTTPEEKFREGISLRAVRSALYNAPERGDPPKCHPRTRLAIQGSLNPWPAQLTGGSVRLLLGWTGTGKTTIAQTMAEYWAQQGWLVLSFFFSRLDEDRCSTDRFAGTILHQLLQSRDIDVSIEKLAPFTIPRVSWSNVIDVLRSALPLSAPVVVVIDGLDECRNHKEQQKLLRDILGSVDELGPSIKILICCRPERHLENVLDDFASKLGPPESYRMDLGQSAEDNKDIRTFLQLSFDRLCEKRRKDETMSIMDRLWPSQEEIEVLVDRASGQFIFAAIVVDLVD</sequence>
<dbReference type="Proteomes" id="UP000308600">
    <property type="component" value="Unassembled WGS sequence"/>
</dbReference>
<evidence type="ECO:0000313" key="2">
    <source>
        <dbReference type="Proteomes" id="UP000308600"/>
    </source>
</evidence>
<reference evidence="1 2" key="1">
    <citation type="journal article" date="2019" name="Nat. Ecol. Evol.">
        <title>Megaphylogeny resolves global patterns of mushroom evolution.</title>
        <authorList>
            <person name="Varga T."/>
            <person name="Krizsan K."/>
            <person name="Foldi C."/>
            <person name="Dima B."/>
            <person name="Sanchez-Garcia M."/>
            <person name="Sanchez-Ramirez S."/>
            <person name="Szollosi G.J."/>
            <person name="Szarkandi J.G."/>
            <person name="Papp V."/>
            <person name="Albert L."/>
            <person name="Andreopoulos W."/>
            <person name="Angelini C."/>
            <person name="Antonin V."/>
            <person name="Barry K.W."/>
            <person name="Bougher N.L."/>
            <person name="Buchanan P."/>
            <person name="Buyck B."/>
            <person name="Bense V."/>
            <person name="Catcheside P."/>
            <person name="Chovatia M."/>
            <person name="Cooper J."/>
            <person name="Damon W."/>
            <person name="Desjardin D."/>
            <person name="Finy P."/>
            <person name="Geml J."/>
            <person name="Haridas S."/>
            <person name="Hughes K."/>
            <person name="Justo A."/>
            <person name="Karasinski D."/>
            <person name="Kautmanova I."/>
            <person name="Kiss B."/>
            <person name="Kocsube S."/>
            <person name="Kotiranta H."/>
            <person name="LaButti K.M."/>
            <person name="Lechner B.E."/>
            <person name="Liimatainen K."/>
            <person name="Lipzen A."/>
            <person name="Lukacs Z."/>
            <person name="Mihaltcheva S."/>
            <person name="Morgado L.N."/>
            <person name="Niskanen T."/>
            <person name="Noordeloos M.E."/>
            <person name="Ohm R.A."/>
            <person name="Ortiz-Santana B."/>
            <person name="Ovrebo C."/>
            <person name="Racz N."/>
            <person name="Riley R."/>
            <person name="Savchenko A."/>
            <person name="Shiryaev A."/>
            <person name="Soop K."/>
            <person name="Spirin V."/>
            <person name="Szebenyi C."/>
            <person name="Tomsovsky M."/>
            <person name="Tulloss R.E."/>
            <person name="Uehling J."/>
            <person name="Grigoriev I.V."/>
            <person name="Vagvolgyi C."/>
            <person name="Papp T."/>
            <person name="Martin F.M."/>
            <person name="Miettinen O."/>
            <person name="Hibbett D.S."/>
            <person name="Nagy L.G."/>
        </authorList>
    </citation>
    <scope>NUCLEOTIDE SEQUENCE [LARGE SCALE GENOMIC DNA]</scope>
    <source>
        <strain evidence="1 2">NL-1719</strain>
    </source>
</reference>
<keyword evidence="2" id="KW-1185">Reference proteome</keyword>
<name>A0ACD3AA92_9AGAR</name>
<feature type="non-terminal residue" evidence="1">
    <location>
        <position position="367"/>
    </location>
</feature>
<accession>A0ACD3AA92</accession>
<gene>
    <name evidence="1" type="ORF">BDN72DRAFT_827482</name>
</gene>
<evidence type="ECO:0000313" key="1">
    <source>
        <dbReference type="EMBL" id="TFK62441.1"/>
    </source>
</evidence>
<organism evidence="1 2">
    <name type="scientific">Pluteus cervinus</name>
    <dbReference type="NCBI Taxonomy" id="181527"/>
    <lineage>
        <taxon>Eukaryota</taxon>
        <taxon>Fungi</taxon>
        <taxon>Dikarya</taxon>
        <taxon>Basidiomycota</taxon>
        <taxon>Agaricomycotina</taxon>
        <taxon>Agaricomycetes</taxon>
        <taxon>Agaricomycetidae</taxon>
        <taxon>Agaricales</taxon>
        <taxon>Pluteineae</taxon>
        <taxon>Pluteaceae</taxon>
        <taxon>Pluteus</taxon>
    </lineage>
</organism>
<protein>
    <submittedName>
        <fullName evidence="1">Uncharacterized protein</fullName>
    </submittedName>
</protein>
<proteinExistence type="predicted"/>